<evidence type="ECO:0000256" key="7">
    <source>
        <dbReference type="ARBA" id="ARBA00023157"/>
    </source>
</evidence>
<dbReference type="GO" id="GO:0098552">
    <property type="term" value="C:side of membrane"/>
    <property type="evidence" value="ECO:0007669"/>
    <property type="project" value="UniProtKB-KW"/>
</dbReference>
<evidence type="ECO:0000256" key="10">
    <source>
        <dbReference type="SAM" id="SignalP"/>
    </source>
</evidence>
<evidence type="ECO:0000256" key="4">
    <source>
        <dbReference type="ARBA" id="ARBA00022525"/>
    </source>
</evidence>
<keyword evidence="5" id="KW-0472">Membrane</keyword>
<dbReference type="GO" id="GO:0005576">
    <property type="term" value="C:extracellular region"/>
    <property type="evidence" value="ECO:0007669"/>
    <property type="project" value="UniProtKB-SubCell"/>
</dbReference>
<accession>A0AA40CRS6</accession>
<evidence type="ECO:0000256" key="9">
    <source>
        <dbReference type="SAM" id="MobiDB-lite"/>
    </source>
</evidence>
<dbReference type="Proteomes" id="UP001174936">
    <property type="component" value="Unassembled WGS sequence"/>
</dbReference>
<evidence type="ECO:0000313" key="13">
    <source>
        <dbReference type="Proteomes" id="UP001174936"/>
    </source>
</evidence>
<comment type="similarity">
    <text evidence="3">Belongs to the RBT5 family.</text>
</comment>
<evidence type="ECO:0000256" key="1">
    <source>
        <dbReference type="ARBA" id="ARBA00004589"/>
    </source>
</evidence>
<feature type="signal peptide" evidence="10">
    <location>
        <begin position="1"/>
        <end position="21"/>
    </location>
</feature>
<reference evidence="12" key="1">
    <citation type="submission" date="2023-06" db="EMBL/GenBank/DDBJ databases">
        <title>Genome-scale phylogeny and comparative genomics of the fungal order Sordariales.</title>
        <authorList>
            <consortium name="Lawrence Berkeley National Laboratory"/>
            <person name="Hensen N."/>
            <person name="Bonometti L."/>
            <person name="Westerberg I."/>
            <person name="Brannstrom I.O."/>
            <person name="Guillou S."/>
            <person name="Cros-Aarteil S."/>
            <person name="Calhoun S."/>
            <person name="Haridas S."/>
            <person name="Kuo A."/>
            <person name="Mondo S."/>
            <person name="Pangilinan J."/>
            <person name="Riley R."/>
            <person name="Labutti K."/>
            <person name="Andreopoulos B."/>
            <person name="Lipzen A."/>
            <person name="Chen C."/>
            <person name="Yanf M."/>
            <person name="Daum C."/>
            <person name="Ng V."/>
            <person name="Clum A."/>
            <person name="Steindorff A."/>
            <person name="Ohm R."/>
            <person name="Martin F."/>
            <person name="Silar P."/>
            <person name="Natvig D."/>
            <person name="Lalanne C."/>
            <person name="Gautier V."/>
            <person name="Ament-Velasquez S.L."/>
            <person name="Kruys A."/>
            <person name="Hutchinson M.I."/>
            <person name="Powell A.J."/>
            <person name="Barry K."/>
            <person name="Miller A.N."/>
            <person name="Grigoriev I.V."/>
            <person name="Debuchy R."/>
            <person name="Gladieux P."/>
            <person name="Thoren M.H."/>
            <person name="Johannesson H."/>
        </authorList>
    </citation>
    <scope>NUCLEOTIDE SEQUENCE</scope>
    <source>
        <strain evidence="12">SMH2532-1</strain>
    </source>
</reference>
<gene>
    <name evidence="12" type="ORF">B0T16DRAFT_122611</name>
</gene>
<evidence type="ECO:0000313" key="12">
    <source>
        <dbReference type="EMBL" id="KAK0648890.1"/>
    </source>
</evidence>
<feature type="domain" description="CFEM" evidence="11">
    <location>
        <begin position="52"/>
        <end position="99"/>
    </location>
</feature>
<keyword evidence="7" id="KW-1015">Disulfide bond</keyword>
<keyword evidence="8" id="KW-0449">Lipoprotein</keyword>
<dbReference type="Pfam" id="PF05730">
    <property type="entry name" value="CFEM"/>
    <property type="match status" value="1"/>
</dbReference>
<keyword evidence="4" id="KW-0964">Secreted</keyword>
<evidence type="ECO:0000256" key="3">
    <source>
        <dbReference type="ARBA" id="ARBA00010031"/>
    </source>
</evidence>
<comment type="caution">
    <text evidence="12">The sequence shown here is derived from an EMBL/GenBank/DDBJ whole genome shotgun (WGS) entry which is preliminary data.</text>
</comment>
<name>A0AA40CRS6_9PEZI</name>
<feature type="region of interest" description="Disordered" evidence="9">
    <location>
        <begin position="112"/>
        <end position="138"/>
    </location>
</feature>
<sequence length="138" mass="15052">MKPSTILCYLAAAATATAAAARRPPRPRPAIMEGPKIEDAPAPQTPEVIINGCLSRCLQDNFSNAGCGRADDWDCLCRPGNKLPWEVRTCIRANCRSDADKGNERGIEIFHCGETLRPPPPSEERVPVSEEIEEDDGH</sequence>
<evidence type="ECO:0000259" key="11">
    <source>
        <dbReference type="Pfam" id="PF05730"/>
    </source>
</evidence>
<proteinExistence type="inferred from homology"/>
<dbReference type="InterPro" id="IPR008427">
    <property type="entry name" value="Extracellular_membr_CFEM_dom"/>
</dbReference>
<organism evidence="12 13">
    <name type="scientific">Cercophora newfieldiana</name>
    <dbReference type="NCBI Taxonomy" id="92897"/>
    <lineage>
        <taxon>Eukaryota</taxon>
        <taxon>Fungi</taxon>
        <taxon>Dikarya</taxon>
        <taxon>Ascomycota</taxon>
        <taxon>Pezizomycotina</taxon>
        <taxon>Sordariomycetes</taxon>
        <taxon>Sordariomycetidae</taxon>
        <taxon>Sordariales</taxon>
        <taxon>Lasiosphaeriaceae</taxon>
        <taxon>Cercophora</taxon>
    </lineage>
</organism>
<comment type="subcellular location">
    <subcellularLocation>
        <location evidence="1">Membrane</location>
        <topology evidence="1">Lipid-anchor</topology>
        <topology evidence="1">GPI-anchor</topology>
    </subcellularLocation>
    <subcellularLocation>
        <location evidence="2">Secreted</location>
    </subcellularLocation>
</comment>
<evidence type="ECO:0000256" key="5">
    <source>
        <dbReference type="ARBA" id="ARBA00022622"/>
    </source>
</evidence>
<dbReference type="AlphaFoldDB" id="A0AA40CRS6"/>
<feature type="chain" id="PRO_5041437990" description="CFEM domain-containing protein" evidence="10">
    <location>
        <begin position="22"/>
        <end position="138"/>
    </location>
</feature>
<protein>
    <recommendedName>
        <fullName evidence="11">CFEM domain-containing protein</fullName>
    </recommendedName>
</protein>
<keyword evidence="6 10" id="KW-0732">Signal</keyword>
<evidence type="ECO:0000256" key="8">
    <source>
        <dbReference type="ARBA" id="ARBA00023288"/>
    </source>
</evidence>
<keyword evidence="13" id="KW-1185">Reference proteome</keyword>
<keyword evidence="5" id="KW-0325">Glycoprotein</keyword>
<evidence type="ECO:0000256" key="6">
    <source>
        <dbReference type="ARBA" id="ARBA00022729"/>
    </source>
</evidence>
<dbReference type="EMBL" id="JAULSV010000003">
    <property type="protein sequence ID" value="KAK0648890.1"/>
    <property type="molecule type" value="Genomic_DNA"/>
</dbReference>
<evidence type="ECO:0000256" key="2">
    <source>
        <dbReference type="ARBA" id="ARBA00004613"/>
    </source>
</evidence>
<keyword evidence="5" id="KW-0336">GPI-anchor</keyword>